<feature type="signal peptide" evidence="2">
    <location>
        <begin position="1"/>
        <end position="19"/>
    </location>
</feature>
<keyword evidence="2" id="KW-0732">Signal</keyword>
<dbReference type="Proteomes" id="UP000030655">
    <property type="component" value="Unassembled WGS sequence"/>
</dbReference>
<keyword evidence="1" id="KW-0812">Transmembrane</keyword>
<reference evidence="4" key="1">
    <citation type="submission" date="2013-02" db="EMBL/GenBank/DDBJ databases">
        <authorList>
            <consortium name="The Broad Institute Genome Sequencing Platform"/>
            <person name="Cuomo C."/>
            <person name="Becnel J."/>
            <person name="Sanscrainte N."/>
            <person name="Walker B."/>
            <person name="Young S.K."/>
            <person name="Zeng Q."/>
            <person name="Gargeya S."/>
            <person name="Fitzgerald M."/>
            <person name="Haas B."/>
            <person name="Abouelleil A."/>
            <person name="Alvarado L."/>
            <person name="Arachchi H.M."/>
            <person name="Berlin A.M."/>
            <person name="Chapman S.B."/>
            <person name="Dewar J."/>
            <person name="Goldberg J."/>
            <person name="Griggs A."/>
            <person name="Gujja S."/>
            <person name="Hansen M."/>
            <person name="Howarth C."/>
            <person name="Imamovic A."/>
            <person name="Larimer J."/>
            <person name="McCowan C."/>
            <person name="Murphy C."/>
            <person name="Neiman D."/>
            <person name="Pearson M."/>
            <person name="Priest M."/>
            <person name="Roberts A."/>
            <person name="Saif S."/>
            <person name="Shea T."/>
            <person name="Sisk P."/>
            <person name="Sykes S."/>
            <person name="Wortman J."/>
            <person name="Nusbaum C."/>
            <person name="Birren B."/>
        </authorList>
    </citation>
    <scope>NUCLEOTIDE SEQUENCE [LARGE SCALE GENOMIC DNA]</scope>
    <source>
        <strain evidence="4">PRA339</strain>
    </source>
</reference>
<name>A0A059EZN5_9MICR</name>
<evidence type="ECO:0000313" key="3">
    <source>
        <dbReference type="EMBL" id="KCZ80327.1"/>
    </source>
</evidence>
<proteinExistence type="predicted"/>
<dbReference type="HOGENOM" id="CLU_2941292_0_0_1"/>
<keyword evidence="1" id="KW-1133">Transmembrane helix</keyword>
<accession>A0A059EZN5</accession>
<keyword evidence="1" id="KW-0472">Membrane</keyword>
<organism evidence="3 4">
    <name type="scientific">Anncaliia algerae PRA339</name>
    <dbReference type="NCBI Taxonomy" id="1288291"/>
    <lineage>
        <taxon>Eukaryota</taxon>
        <taxon>Fungi</taxon>
        <taxon>Fungi incertae sedis</taxon>
        <taxon>Microsporidia</taxon>
        <taxon>Tubulinosematoidea</taxon>
        <taxon>Tubulinosematidae</taxon>
        <taxon>Anncaliia</taxon>
    </lineage>
</organism>
<sequence length="60" mass="6879">MFSLFEMFLLMFTVSCGFGDSVKGFFTKLGTTWTVILSIVLVLVVLALGFFIYKYYSEEK</sequence>
<gene>
    <name evidence="3" type="ORF">H312_02264</name>
</gene>
<keyword evidence="4" id="KW-1185">Reference proteome</keyword>
<protein>
    <submittedName>
        <fullName evidence="3">Uncharacterized protein</fullName>
    </submittedName>
</protein>
<dbReference type="EMBL" id="KK365187">
    <property type="protein sequence ID" value="KCZ80327.1"/>
    <property type="molecule type" value="Genomic_DNA"/>
</dbReference>
<feature type="transmembrane region" description="Helical" evidence="1">
    <location>
        <begin position="35"/>
        <end position="56"/>
    </location>
</feature>
<evidence type="ECO:0000256" key="1">
    <source>
        <dbReference type="SAM" id="Phobius"/>
    </source>
</evidence>
<reference evidence="3 4" key="2">
    <citation type="submission" date="2014-03" db="EMBL/GenBank/DDBJ databases">
        <title>The Genome Sequence of Anncaliia algerae insect isolate PRA339.</title>
        <authorList>
            <consortium name="The Broad Institute Genome Sequencing Platform"/>
            <consortium name="The Broad Institute Genome Sequencing Center for Infectious Disease"/>
            <person name="Cuomo C."/>
            <person name="Becnel J."/>
            <person name="Sanscrainte N."/>
            <person name="Walker B."/>
            <person name="Young S.K."/>
            <person name="Zeng Q."/>
            <person name="Gargeya S."/>
            <person name="Fitzgerald M."/>
            <person name="Haas B."/>
            <person name="Abouelleil A."/>
            <person name="Alvarado L."/>
            <person name="Arachchi H.M."/>
            <person name="Berlin A.M."/>
            <person name="Chapman S.B."/>
            <person name="Dewar J."/>
            <person name="Goldberg J."/>
            <person name="Griggs A."/>
            <person name="Gujja S."/>
            <person name="Hansen M."/>
            <person name="Howarth C."/>
            <person name="Imamovic A."/>
            <person name="Larimer J."/>
            <person name="McCowan C."/>
            <person name="Murphy C."/>
            <person name="Neiman D."/>
            <person name="Pearson M."/>
            <person name="Priest M."/>
            <person name="Roberts A."/>
            <person name="Saif S."/>
            <person name="Shea T."/>
            <person name="Sisk P."/>
            <person name="Sykes S."/>
            <person name="Wortman J."/>
            <person name="Nusbaum C."/>
            <person name="Birren B."/>
        </authorList>
    </citation>
    <scope>NUCLEOTIDE SEQUENCE [LARGE SCALE GENOMIC DNA]</scope>
    <source>
        <strain evidence="3 4">PRA339</strain>
    </source>
</reference>
<evidence type="ECO:0000313" key="4">
    <source>
        <dbReference type="Proteomes" id="UP000030655"/>
    </source>
</evidence>
<dbReference type="AlphaFoldDB" id="A0A059EZN5"/>
<feature type="chain" id="PRO_5001577635" evidence="2">
    <location>
        <begin position="20"/>
        <end position="60"/>
    </location>
</feature>
<evidence type="ECO:0000256" key="2">
    <source>
        <dbReference type="SAM" id="SignalP"/>
    </source>
</evidence>
<dbReference type="VEuPathDB" id="MicrosporidiaDB:H312_02264"/>